<dbReference type="KEGG" id="bsto:C0V70_07685"/>
<organism evidence="2 3">
    <name type="scientific">Bacteriovorax stolpii</name>
    <name type="common">Bdellovibrio stolpii</name>
    <dbReference type="NCBI Taxonomy" id="960"/>
    <lineage>
        <taxon>Bacteria</taxon>
        <taxon>Pseudomonadati</taxon>
        <taxon>Bdellovibrionota</taxon>
        <taxon>Bacteriovoracia</taxon>
        <taxon>Bacteriovoracales</taxon>
        <taxon>Bacteriovoracaceae</taxon>
        <taxon>Bacteriovorax</taxon>
    </lineage>
</organism>
<feature type="transmembrane region" description="Helical" evidence="1">
    <location>
        <begin position="21"/>
        <end position="40"/>
    </location>
</feature>
<evidence type="ECO:0000313" key="2">
    <source>
        <dbReference type="EMBL" id="AUN97990.1"/>
    </source>
</evidence>
<dbReference type="RefSeq" id="WP_102243283.1">
    <property type="nucleotide sequence ID" value="NZ_CP025704.1"/>
</dbReference>
<dbReference type="AlphaFoldDB" id="A0A2K9NR34"/>
<keyword evidence="1" id="KW-1133">Transmembrane helix</keyword>
<keyword evidence="3" id="KW-1185">Reference proteome</keyword>
<feature type="transmembrane region" description="Helical" evidence="1">
    <location>
        <begin position="72"/>
        <end position="91"/>
    </location>
</feature>
<accession>A0A2K9NR34</accession>
<evidence type="ECO:0000313" key="3">
    <source>
        <dbReference type="Proteomes" id="UP000235584"/>
    </source>
</evidence>
<dbReference type="EMBL" id="CP025704">
    <property type="protein sequence ID" value="AUN97990.1"/>
    <property type="molecule type" value="Genomic_DNA"/>
</dbReference>
<dbReference type="Proteomes" id="UP000235584">
    <property type="component" value="Chromosome"/>
</dbReference>
<keyword evidence="1" id="KW-0472">Membrane</keyword>
<protein>
    <submittedName>
        <fullName evidence="2">Uncharacterized protein</fullName>
    </submittedName>
</protein>
<gene>
    <name evidence="2" type="ORF">C0V70_07685</name>
</gene>
<keyword evidence="1" id="KW-0812">Transmembrane</keyword>
<proteinExistence type="predicted"/>
<feature type="transmembrane region" description="Helical" evidence="1">
    <location>
        <begin position="100"/>
        <end position="116"/>
    </location>
</feature>
<sequence length="212" mass="25735">MSGSLQINLKRMYIRVFSSPWLYPSLIVTDWFFASVYYLHKYYVDKMMILDTKFLIFFKPSYYAYSYRHDRGFAFSVFAIHFVLLMFFLLFSNRNKVSKRVNIHFFIFLFIINFLYRNQNYTGDNYWVKLYTSSDYSPLRNYLKDVEQNFKFNTVKTPFGIFEMQSAYSANRRIINDRVYRNHSDCIVNYEKGYPEKCIVFPFREGSSNTYP</sequence>
<reference evidence="2 3" key="1">
    <citation type="submission" date="2018-01" db="EMBL/GenBank/DDBJ databases">
        <title>Complete genome sequence of Bacteriovorax stolpii DSM12778.</title>
        <authorList>
            <person name="Tang B."/>
            <person name="Chang J."/>
        </authorList>
    </citation>
    <scope>NUCLEOTIDE SEQUENCE [LARGE SCALE GENOMIC DNA]</scope>
    <source>
        <strain evidence="2 3">DSM 12778</strain>
    </source>
</reference>
<evidence type="ECO:0000256" key="1">
    <source>
        <dbReference type="SAM" id="Phobius"/>
    </source>
</evidence>
<name>A0A2K9NR34_BACTC</name>